<accession>A0A0C3PUY9</accession>
<name>A0A0C3PUY9_9AGAM</name>
<dbReference type="InterPro" id="IPR009100">
    <property type="entry name" value="AcylCoA_DH/oxidase_NM_dom_sf"/>
</dbReference>
<sequence length="448" mass="49402">MLTKRRHLLIDLARRFTREHIIPVAEEYDRTMEYPWPVIKAAHQVGLLNAHIPEAYGGPGLGLFECALISEELAYGCSGIQTAIQANSLAEAPVIIAGSEETKKKYLGRMTEEPLVAGYCVIEPSAGSDVATIKTRAGKKGDKWNLNGSNIRITNSGHANWFFVLAKSKRFTRARKSMTAFVVDANTPGVIIGKKEITAGGRCSDTRMVTFENVEVPEENVLGSVGGGFKVAIDAFEITRPLVASGAVGLAQRALGEALECAEGGKVSMLTFLKTRSPSWHYTRFRTMGAPNVQPQAVPFMLAHMAERVEDSRALVWKAARAKDAGQKSASYASYAKTSASRAAVENVDKAVQIFGGAGSPTDYPVEKLHRDAKIFEPDYKRRYPAYTYCGSFTAESYFRRTEEDREADYCGIYDHFIQALGGSLSLLIWYMKMCIEYLSYLKHIFAI</sequence>
<organism evidence="9 10">
    <name type="scientific">Tulasnella calospora MUT 4182</name>
    <dbReference type="NCBI Taxonomy" id="1051891"/>
    <lineage>
        <taxon>Eukaryota</taxon>
        <taxon>Fungi</taxon>
        <taxon>Dikarya</taxon>
        <taxon>Basidiomycota</taxon>
        <taxon>Agaricomycotina</taxon>
        <taxon>Agaricomycetes</taxon>
        <taxon>Cantharellales</taxon>
        <taxon>Tulasnellaceae</taxon>
        <taxon>Tulasnella</taxon>
    </lineage>
</organism>
<comment type="similarity">
    <text evidence="2 5">Belongs to the acyl-CoA dehydrogenase family.</text>
</comment>
<feature type="domain" description="Acyl-CoA dehydrogenase/oxidase N-terminal" evidence="8">
    <location>
        <begin position="6"/>
        <end position="112"/>
    </location>
</feature>
<dbReference type="EMBL" id="KN823268">
    <property type="protein sequence ID" value="KIO18690.1"/>
    <property type="molecule type" value="Genomic_DNA"/>
</dbReference>
<keyword evidence="10" id="KW-1185">Reference proteome</keyword>
<dbReference type="Pfam" id="PF02770">
    <property type="entry name" value="Acyl-CoA_dh_M"/>
    <property type="match status" value="1"/>
</dbReference>
<dbReference type="PANTHER" id="PTHR43884:SF12">
    <property type="entry name" value="ISOVALERYL-COA DEHYDROGENASE, MITOCHONDRIAL-RELATED"/>
    <property type="match status" value="1"/>
</dbReference>
<evidence type="ECO:0000256" key="5">
    <source>
        <dbReference type="RuleBase" id="RU362125"/>
    </source>
</evidence>
<dbReference type="HOGENOM" id="CLU_018204_0_2_1"/>
<dbReference type="Gene3D" id="1.20.140.10">
    <property type="entry name" value="Butyryl-CoA Dehydrogenase, subunit A, domain 3"/>
    <property type="match status" value="1"/>
</dbReference>
<evidence type="ECO:0000259" key="6">
    <source>
        <dbReference type="Pfam" id="PF00441"/>
    </source>
</evidence>
<evidence type="ECO:0008006" key="11">
    <source>
        <dbReference type="Google" id="ProtNLM"/>
    </source>
</evidence>
<dbReference type="InterPro" id="IPR009075">
    <property type="entry name" value="AcylCo_DH/oxidase_C"/>
</dbReference>
<reference evidence="9 10" key="1">
    <citation type="submission" date="2014-04" db="EMBL/GenBank/DDBJ databases">
        <authorList>
            <consortium name="DOE Joint Genome Institute"/>
            <person name="Kuo A."/>
            <person name="Girlanda M."/>
            <person name="Perotto S."/>
            <person name="Kohler A."/>
            <person name="Nagy L.G."/>
            <person name="Floudas D."/>
            <person name="Copeland A."/>
            <person name="Barry K.W."/>
            <person name="Cichocki N."/>
            <person name="Veneault-Fourrey C."/>
            <person name="LaButti K."/>
            <person name="Lindquist E.A."/>
            <person name="Lipzen A."/>
            <person name="Lundell T."/>
            <person name="Morin E."/>
            <person name="Murat C."/>
            <person name="Sun H."/>
            <person name="Tunlid A."/>
            <person name="Henrissat B."/>
            <person name="Grigoriev I.V."/>
            <person name="Hibbett D.S."/>
            <person name="Martin F."/>
            <person name="Nordberg H.P."/>
            <person name="Cantor M.N."/>
            <person name="Hua S.X."/>
        </authorList>
    </citation>
    <scope>NUCLEOTIDE SEQUENCE [LARGE SCALE GENOMIC DNA]</scope>
    <source>
        <strain evidence="9 10">MUT 4182</strain>
    </source>
</reference>
<evidence type="ECO:0000313" key="9">
    <source>
        <dbReference type="EMBL" id="KIO18690.1"/>
    </source>
</evidence>
<dbReference type="GO" id="GO:0003995">
    <property type="term" value="F:acyl-CoA dehydrogenase activity"/>
    <property type="evidence" value="ECO:0007669"/>
    <property type="project" value="TreeGrafter"/>
</dbReference>
<dbReference type="InterPro" id="IPR046373">
    <property type="entry name" value="Acyl-CoA_Oxase/DH_mid-dom_sf"/>
</dbReference>
<feature type="domain" description="Acyl-CoA dehydrogenase/oxidase C-terminal" evidence="6">
    <location>
        <begin position="280"/>
        <end position="377"/>
    </location>
</feature>
<evidence type="ECO:0000256" key="3">
    <source>
        <dbReference type="ARBA" id="ARBA00022630"/>
    </source>
</evidence>
<dbReference type="AlphaFoldDB" id="A0A0C3PUY9"/>
<evidence type="ECO:0000259" key="7">
    <source>
        <dbReference type="Pfam" id="PF02770"/>
    </source>
</evidence>
<dbReference type="SUPFAM" id="SSF47203">
    <property type="entry name" value="Acyl-CoA dehydrogenase C-terminal domain-like"/>
    <property type="match status" value="1"/>
</dbReference>
<dbReference type="InterPro" id="IPR006091">
    <property type="entry name" value="Acyl-CoA_Oxase/DH_mid-dom"/>
</dbReference>
<dbReference type="InterPro" id="IPR013786">
    <property type="entry name" value="AcylCoA_DH/ox_N"/>
</dbReference>
<comment type="cofactor">
    <cofactor evidence="1 5">
        <name>FAD</name>
        <dbReference type="ChEBI" id="CHEBI:57692"/>
    </cofactor>
</comment>
<dbReference type="InterPro" id="IPR037069">
    <property type="entry name" value="AcylCoA_DH/ox_N_sf"/>
</dbReference>
<dbReference type="Pfam" id="PF00441">
    <property type="entry name" value="Acyl-CoA_dh_1"/>
    <property type="match status" value="1"/>
</dbReference>
<evidence type="ECO:0000256" key="4">
    <source>
        <dbReference type="ARBA" id="ARBA00022827"/>
    </source>
</evidence>
<evidence type="ECO:0000259" key="8">
    <source>
        <dbReference type="Pfam" id="PF02771"/>
    </source>
</evidence>
<dbReference type="FunFam" id="1.10.540.10:FF:000010">
    <property type="entry name" value="Medium-chain specific acyl-CoA dehydrogenase, mitochondrial"/>
    <property type="match status" value="1"/>
</dbReference>
<evidence type="ECO:0000256" key="2">
    <source>
        <dbReference type="ARBA" id="ARBA00009347"/>
    </source>
</evidence>
<dbReference type="Gene3D" id="1.10.540.10">
    <property type="entry name" value="Acyl-CoA dehydrogenase/oxidase, N-terminal domain"/>
    <property type="match status" value="1"/>
</dbReference>
<reference evidence="10" key="2">
    <citation type="submission" date="2015-01" db="EMBL/GenBank/DDBJ databases">
        <title>Evolutionary Origins and Diversification of the Mycorrhizal Mutualists.</title>
        <authorList>
            <consortium name="DOE Joint Genome Institute"/>
            <consortium name="Mycorrhizal Genomics Consortium"/>
            <person name="Kohler A."/>
            <person name="Kuo A."/>
            <person name="Nagy L.G."/>
            <person name="Floudas D."/>
            <person name="Copeland A."/>
            <person name="Barry K.W."/>
            <person name="Cichocki N."/>
            <person name="Veneault-Fourrey C."/>
            <person name="LaButti K."/>
            <person name="Lindquist E.A."/>
            <person name="Lipzen A."/>
            <person name="Lundell T."/>
            <person name="Morin E."/>
            <person name="Murat C."/>
            <person name="Riley R."/>
            <person name="Ohm R."/>
            <person name="Sun H."/>
            <person name="Tunlid A."/>
            <person name="Henrissat B."/>
            <person name="Grigoriev I.V."/>
            <person name="Hibbett D.S."/>
            <person name="Martin F."/>
        </authorList>
    </citation>
    <scope>NUCLEOTIDE SEQUENCE [LARGE SCALE GENOMIC DNA]</scope>
    <source>
        <strain evidence="10">MUT 4182</strain>
    </source>
</reference>
<dbReference type="Pfam" id="PF02771">
    <property type="entry name" value="Acyl-CoA_dh_N"/>
    <property type="match status" value="1"/>
</dbReference>
<dbReference type="InterPro" id="IPR036250">
    <property type="entry name" value="AcylCo_DH-like_C"/>
</dbReference>
<dbReference type="OrthoDB" id="9988775at2759"/>
<proteinExistence type="inferred from homology"/>
<gene>
    <name evidence="9" type="ORF">M407DRAFT_83639</name>
</gene>
<feature type="domain" description="Acyl-CoA oxidase/dehydrogenase middle" evidence="7">
    <location>
        <begin position="121"/>
        <end position="214"/>
    </location>
</feature>
<dbReference type="PANTHER" id="PTHR43884">
    <property type="entry name" value="ACYL-COA DEHYDROGENASE"/>
    <property type="match status" value="1"/>
</dbReference>
<dbReference type="GO" id="GO:0050660">
    <property type="term" value="F:flavin adenine dinucleotide binding"/>
    <property type="evidence" value="ECO:0007669"/>
    <property type="project" value="InterPro"/>
</dbReference>
<keyword evidence="3 5" id="KW-0285">Flavoprotein</keyword>
<evidence type="ECO:0000256" key="1">
    <source>
        <dbReference type="ARBA" id="ARBA00001974"/>
    </source>
</evidence>
<dbReference type="SUPFAM" id="SSF56645">
    <property type="entry name" value="Acyl-CoA dehydrogenase NM domain-like"/>
    <property type="match status" value="1"/>
</dbReference>
<dbReference type="Gene3D" id="2.40.110.10">
    <property type="entry name" value="Butyryl-CoA Dehydrogenase, subunit A, domain 2"/>
    <property type="match status" value="1"/>
</dbReference>
<dbReference type="Proteomes" id="UP000054248">
    <property type="component" value="Unassembled WGS sequence"/>
</dbReference>
<keyword evidence="4 5" id="KW-0274">FAD</keyword>
<keyword evidence="5" id="KW-0560">Oxidoreductase</keyword>
<evidence type="ECO:0000313" key="10">
    <source>
        <dbReference type="Proteomes" id="UP000054248"/>
    </source>
</evidence>
<protein>
    <recommendedName>
        <fullName evidence="11">Acyl-CoA dehydrogenase</fullName>
    </recommendedName>
</protein>
<dbReference type="STRING" id="1051891.A0A0C3PUY9"/>